<feature type="domain" description="Reverse transcriptase zinc-binding" evidence="2">
    <location>
        <begin position="98"/>
        <end position="176"/>
    </location>
</feature>
<name>A0A8T3A0E0_DENNO</name>
<dbReference type="SUPFAM" id="SSF53098">
    <property type="entry name" value="Ribonuclease H-like"/>
    <property type="match status" value="1"/>
</dbReference>
<evidence type="ECO:0000259" key="1">
    <source>
        <dbReference type="Pfam" id="PF13456"/>
    </source>
</evidence>
<comment type="caution">
    <text evidence="3">The sequence shown here is derived from an EMBL/GenBank/DDBJ whole genome shotgun (WGS) entry which is preliminary data.</text>
</comment>
<dbReference type="InterPro" id="IPR053151">
    <property type="entry name" value="RNase_H-like"/>
</dbReference>
<keyword evidence="4" id="KW-1185">Reference proteome</keyword>
<dbReference type="InterPro" id="IPR012337">
    <property type="entry name" value="RNaseH-like_sf"/>
</dbReference>
<dbReference type="PANTHER" id="PTHR47723:SF19">
    <property type="entry name" value="POLYNUCLEOTIDYL TRANSFERASE, RIBONUCLEASE H-LIKE SUPERFAMILY PROTEIN"/>
    <property type="match status" value="1"/>
</dbReference>
<dbReference type="InterPro" id="IPR026960">
    <property type="entry name" value="RVT-Znf"/>
</dbReference>
<protein>
    <recommendedName>
        <fullName evidence="5">RNase H type-1 domain-containing protein</fullName>
    </recommendedName>
</protein>
<dbReference type="GO" id="GO:0004523">
    <property type="term" value="F:RNA-DNA hybrid ribonuclease activity"/>
    <property type="evidence" value="ECO:0007669"/>
    <property type="project" value="InterPro"/>
</dbReference>
<dbReference type="SMR" id="A0A8T3A0E0"/>
<gene>
    <name evidence="3" type="ORF">KFK09_029335</name>
</gene>
<dbReference type="PANTHER" id="PTHR47723">
    <property type="entry name" value="OS05G0353850 PROTEIN"/>
    <property type="match status" value="1"/>
</dbReference>
<evidence type="ECO:0000313" key="4">
    <source>
        <dbReference type="Proteomes" id="UP000829196"/>
    </source>
</evidence>
<dbReference type="InterPro" id="IPR044730">
    <property type="entry name" value="RNase_H-like_dom_plant"/>
</dbReference>
<proteinExistence type="predicted"/>
<dbReference type="CDD" id="cd06222">
    <property type="entry name" value="RNase_H_like"/>
    <property type="match status" value="1"/>
</dbReference>
<evidence type="ECO:0000259" key="2">
    <source>
        <dbReference type="Pfam" id="PF13966"/>
    </source>
</evidence>
<dbReference type="EMBL" id="JAGYWB010000027">
    <property type="protein sequence ID" value="KAI0486587.1"/>
    <property type="molecule type" value="Genomic_DNA"/>
</dbReference>
<dbReference type="InterPro" id="IPR036397">
    <property type="entry name" value="RNaseH_sf"/>
</dbReference>
<dbReference type="Proteomes" id="UP000829196">
    <property type="component" value="Unassembled WGS sequence"/>
</dbReference>
<organism evidence="3 4">
    <name type="scientific">Dendrobium nobile</name>
    <name type="common">Orchid</name>
    <dbReference type="NCBI Taxonomy" id="94219"/>
    <lineage>
        <taxon>Eukaryota</taxon>
        <taxon>Viridiplantae</taxon>
        <taxon>Streptophyta</taxon>
        <taxon>Embryophyta</taxon>
        <taxon>Tracheophyta</taxon>
        <taxon>Spermatophyta</taxon>
        <taxon>Magnoliopsida</taxon>
        <taxon>Liliopsida</taxon>
        <taxon>Asparagales</taxon>
        <taxon>Orchidaceae</taxon>
        <taxon>Epidendroideae</taxon>
        <taxon>Malaxideae</taxon>
        <taxon>Dendrobiinae</taxon>
        <taxon>Dendrobium</taxon>
    </lineage>
</organism>
<dbReference type="InterPro" id="IPR002156">
    <property type="entry name" value="RNaseH_domain"/>
</dbReference>
<sequence>MAVRWKVGKGDKINILNVTWMLDRCINRWPTFVDCNFLDGKNVQQLILSNGMWNCELLQRAFHPSLISLITQVAIEYDGEDQMVLMKMCSGKTVSAMVYEQMWINKCNLEDVEYFSWVKKLKMSKNIEVFWWRLGKSAILTNMFLMNHKISDNSLCPRGCQANETYEHIMVQCNYLIEIIMKLQEWGIFIPIFHSLDCCLEELRKMSAQNSGIVQVYCSIVYYSWKNRNDIKHGKSAMPCSIVTANALFYAVSKSGPFLFSWDTNLLRESQKTWYPPPKEWIKVNVDASLTSSNLAGIGGIFRDHKGQFISAFGKNGIHWDIGNLELQAVLTVKEFLKNWMLECKGLIIESDNINIIKFIQNFLKENKENVEKWPHKNLCFLNDFNKVVFLHAYRNCNNVANCCATMALESSFFFDSFSFDCIPSLLLGLIKEECDPFITCT</sequence>
<dbReference type="AlphaFoldDB" id="A0A8T3A0E0"/>
<dbReference type="Pfam" id="PF13966">
    <property type="entry name" value="zf-RVT"/>
    <property type="match status" value="1"/>
</dbReference>
<dbReference type="Pfam" id="PF13456">
    <property type="entry name" value="RVT_3"/>
    <property type="match status" value="1"/>
</dbReference>
<dbReference type="OrthoDB" id="1022535at2759"/>
<dbReference type="Gene3D" id="3.30.420.10">
    <property type="entry name" value="Ribonuclease H-like superfamily/Ribonuclease H"/>
    <property type="match status" value="1"/>
</dbReference>
<evidence type="ECO:0000313" key="3">
    <source>
        <dbReference type="EMBL" id="KAI0486587.1"/>
    </source>
</evidence>
<accession>A0A8T3A0E0</accession>
<reference evidence="3" key="1">
    <citation type="journal article" date="2022" name="Front. Genet.">
        <title>Chromosome-Scale Assembly of the Dendrobium nobile Genome Provides Insights Into the Molecular Mechanism of the Biosynthesis of the Medicinal Active Ingredient of Dendrobium.</title>
        <authorList>
            <person name="Xu Q."/>
            <person name="Niu S.-C."/>
            <person name="Li K.-L."/>
            <person name="Zheng P.-J."/>
            <person name="Zhang X.-J."/>
            <person name="Jia Y."/>
            <person name="Liu Y."/>
            <person name="Niu Y.-X."/>
            <person name="Yu L.-H."/>
            <person name="Chen D.-F."/>
            <person name="Zhang G.-Q."/>
        </authorList>
    </citation>
    <scope>NUCLEOTIDE SEQUENCE</scope>
    <source>
        <tissue evidence="3">Leaf</tissue>
    </source>
</reference>
<dbReference type="GO" id="GO:0003676">
    <property type="term" value="F:nucleic acid binding"/>
    <property type="evidence" value="ECO:0007669"/>
    <property type="project" value="InterPro"/>
</dbReference>
<feature type="domain" description="RNase H type-1" evidence="1">
    <location>
        <begin position="285"/>
        <end position="408"/>
    </location>
</feature>
<evidence type="ECO:0008006" key="5">
    <source>
        <dbReference type="Google" id="ProtNLM"/>
    </source>
</evidence>